<dbReference type="InterPro" id="IPR029058">
    <property type="entry name" value="AB_hydrolase_fold"/>
</dbReference>
<keyword evidence="1" id="KW-0812">Transmembrane</keyword>
<name>A0A179EQ33_ENTTH</name>
<dbReference type="Gene3D" id="3.40.50.1820">
    <property type="entry name" value="alpha/beta hydrolase"/>
    <property type="match status" value="1"/>
</dbReference>
<dbReference type="RefSeq" id="WP_067484868.1">
    <property type="nucleotide sequence ID" value="NZ_JBHKAS010000015.1"/>
</dbReference>
<gene>
    <name evidence="3" type="ORF">A6E74_10330</name>
</gene>
<dbReference type="EMBL" id="LWMN01000016">
    <property type="protein sequence ID" value="OAQ54989.1"/>
    <property type="molecule type" value="Genomic_DNA"/>
</dbReference>
<reference evidence="3 4" key="1">
    <citation type="submission" date="2016-04" db="EMBL/GenBank/DDBJ databases">
        <title>Draft genome of an Enterococcus thailandicus strain isolated from bovine feces.</title>
        <authorList>
            <person name="Beukers A.G."/>
            <person name="Zaheer R."/>
            <person name="Goji N."/>
            <person name="Cook S.R."/>
            <person name="Amoako K."/>
            <person name="Chaves A.V."/>
            <person name="Ward M.P."/>
            <person name="Mcallister T.A."/>
        </authorList>
    </citation>
    <scope>NUCLEOTIDE SEQUENCE [LARGE SCALE GENOMIC DNA]</scope>
    <source>
        <strain evidence="3 4">F0711D 46</strain>
    </source>
</reference>
<dbReference type="Proteomes" id="UP000078516">
    <property type="component" value="Unassembled WGS sequence"/>
</dbReference>
<protein>
    <submittedName>
        <fullName evidence="3">Carboxymethylenebutenolidase</fullName>
    </submittedName>
</protein>
<proteinExistence type="predicted"/>
<sequence length="246" mass="27435">MKKLGKIVLGLLVILGLISVGSYYYLKENTYEPSQTALTTSKKAIDNKEYLFFKSPKKKLAQQHPIIIFYPGALVEPESYSVWANKLSETGYDVAIVKMPLNLAILDKNRAEKVIEDFPDRTFVFGGHSLGGVMSSRYVSQNVTDKNKGIFFLASYPDKKGALSQSKIPVLSITASKDQVLNHEAYEEAKQYLPAQTKYVVINGGNHSGFGAYGEQKKDGEAEITNEDQQIALVNTIENWLKQNGW</sequence>
<dbReference type="SUPFAM" id="SSF53474">
    <property type="entry name" value="alpha/beta-Hydrolases"/>
    <property type="match status" value="1"/>
</dbReference>
<feature type="domain" description="Alpha/beta hydrolase fold-5" evidence="2">
    <location>
        <begin position="67"/>
        <end position="230"/>
    </location>
</feature>
<dbReference type="AlphaFoldDB" id="A0A179EQ33"/>
<dbReference type="GO" id="GO:0016787">
    <property type="term" value="F:hydrolase activity"/>
    <property type="evidence" value="ECO:0007669"/>
    <property type="project" value="InterPro"/>
</dbReference>
<dbReference type="InterPro" id="IPR029059">
    <property type="entry name" value="AB_hydrolase_5"/>
</dbReference>
<evidence type="ECO:0000256" key="1">
    <source>
        <dbReference type="SAM" id="Phobius"/>
    </source>
</evidence>
<accession>A0A179EQ33</accession>
<dbReference type="Pfam" id="PF12695">
    <property type="entry name" value="Abhydrolase_5"/>
    <property type="match status" value="1"/>
</dbReference>
<comment type="caution">
    <text evidence="3">The sequence shown here is derived from an EMBL/GenBank/DDBJ whole genome shotgun (WGS) entry which is preliminary data.</text>
</comment>
<keyword evidence="4" id="KW-1185">Reference proteome</keyword>
<organism evidence="3 4">
    <name type="scientific">Enterococcus thailandicus</name>
    <dbReference type="NCBI Taxonomy" id="417368"/>
    <lineage>
        <taxon>Bacteria</taxon>
        <taxon>Bacillati</taxon>
        <taxon>Bacillota</taxon>
        <taxon>Bacilli</taxon>
        <taxon>Lactobacillales</taxon>
        <taxon>Enterococcaceae</taxon>
        <taxon>Enterococcus</taxon>
    </lineage>
</organism>
<feature type="transmembrane region" description="Helical" evidence="1">
    <location>
        <begin position="7"/>
        <end position="26"/>
    </location>
</feature>
<evidence type="ECO:0000259" key="2">
    <source>
        <dbReference type="Pfam" id="PF12695"/>
    </source>
</evidence>
<keyword evidence="1" id="KW-0472">Membrane</keyword>
<evidence type="ECO:0000313" key="4">
    <source>
        <dbReference type="Proteomes" id="UP000078516"/>
    </source>
</evidence>
<evidence type="ECO:0000313" key="3">
    <source>
        <dbReference type="EMBL" id="OAQ54989.1"/>
    </source>
</evidence>
<keyword evidence="1" id="KW-1133">Transmembrane helix</keyword>